<organism evidence="2 3">
    <name type="scientific">Streptomyces mirabilis</name>
    <dbReference type="NCBI Taxonomy" id="68239"/>
    <lineage>
        <taxon>Bacteria</taxon>
        <taxon>Bacillati</taxon>
        <taxon>Actinomycetota</taxon>
        <taxon>Actinomycetes</taxon>
        <taxon>Kitasatosporales</taxon>
        <taxon>Streptomycetaceae</taxon>
        <taxon>Streptomyces</taxon>
    </lineage>
</organism>
<proteinExistence type="predicted"/>
<evidence type="ECO:0000256" key="1">
    <source>
        <dbReference type="SAM" id="MobiDB-lite"/>
    </source>
</evidence>
<sequence>MPVLFLDDEEHEDQLRRCLTDASLPLELRIVGALIRLYGLPLIRIVRLTTDGFHQDEREAYFTFDKDPVLLPPTLARLIEQQITTGRSRAALGPLATSEHSGIRPWRGPRRPGHPVPVAGPEPQPGRQPRPGRDPALQVVFLAAAAAVVVHPSPRGGLFRVDLAKPERTPTLALERALDRATAA</sequence>
<protein>
    <submittedName>
        <fullName evidence="2">Uncharacterized protein</fullName>
    </submittedName>
</protein>
<gene>
    <name evidence="2" type="ORF">SAMN02787118_12162</name>
</gene>
<evidence type="ECO:0000313" key="3">
    <source>
        <dbReference type="Proteomes" id="UP000181942"/>
    </source>
</evidence>
<dbReference type="Proteomes" id="UP000181942">
    <property type="component" value="Unassembled WGS sequence"/>
</dbReference>
<feature type="region of interest" description="Disordered" evidence="1">
    <location>
        <begin position="89"/>
        <end position="134"/>
    </location>
</feature>
<feature type="compositionally biased region" description="Pro residues" evidence="1">
    <location>
        <begin position="114"/>
        <end position="128"/>
    </location>
</feature>
<dbReference type="EMBL" id="FONR01000021">
    <property type="protein sequence ID" value="SFG46562.1"/>
    <property type="molecule type" value="Genomic_DNA"/>
</dbReference>
<reference evidence="2 3" key="1">
    <citation type="submission" date="2016-10" db="EMBL/GenBank/DDBJ databases">
        <authorList>
            <person name="de Groot N.N."/>
        </authorList>
    </citation>
    <scope>NUCLEOTIDE SEQUENCE [LARGE SCALE GENOMIC DNA]</scope>
    <source>
        <strain evidence="2 3">OK461</strain>
    </source>
</reference>
<evidence type="ECO:0000313" key="2">
    <source>
        <dbReference type="EMBL" id="SFG46562.1"/>
    </source>
</evidence>
<name>A0A1I2S159_9ACTN</name>
<accession>A0A1I2S159</accession>
<dbReference type="AlphaFoldDB" id="A0A1I2S159"/>